<name>A0A6A6D9U7_9PEZI</name>
<evidence type="ECO:0000313" key="7">
    <source>
        <dbReference type="EMBL" id="KAF2176227.1"/>
    </source>
</evidence>
<dbReference type="Gene3D" id="1.10.579.10">
    <property type="entry name" value="DNA Cyclobutane Dipyrimidine Photolyase, subunit A, domain 3"/>
    <property type="match status" value="1"/>
</dbReference>
<dbReference type="GO" id="GO:0003677">
    <property type="term" value="F:DNA binding"/>
    <property type="evidence" value="ECO:0007669"/>
    <property type="project" value="TreeGrafter"/>
</dbReference>
<dbReference type="InterPro" id="IPR036134">
    <property type="entry name" value="Crypto/Photolyase_FAD-like_sf"/>
</dbReference>
<dbReference type="InterPro" id="IPR014729">
    <property type="entry name" value="Rossmann-like_a/b/a_fold"/>
</dbReference>
<feature type="binding site" evidence="4">
    <location>
        <begin position="231"/>
        <end position="235"/>
    </location>
    <ligand>
        <name>FAD</name>
        <dbReference type="ChEBI" id="CHEBI:57692"/>
    </ligand>
</feature>
<keyword evidence="7" id="KW-0456">Lyase</keyword>
<sequence length="409" mass="47106">MDIWKFGGLRMETSRLSLAIKRARQVHEDLPYDHLLEALESHEEKKGASKAVHRFQSKDLRVQGNTGLHQASELANKSKKPLIYIYLNLNITLMFLQADERNQIVPEVVKFLKDISVSHVFAKYEYEIDELRRDIKLSKKLVSNIQVSFHHDQAVVKLGTMTMGAGKPMKVFTPYHQTWLSVIKNDASSKELQLLKLWLAGHAGGLKRMDSLLEQIDNHAATRSNPAKNSTSRMSAYFSAGVVSAQESLSKNLKFDFVRCFDDEEGWKKWCEEKSGEQFVDVRMRQLNHEAYMHNRLRMNVPSYLYCTLLIDYCRGEHYCAEMLIDWDLSYNTQAREPSYTIFSPVSQAERNNPDGDYVRKFSDLRAIWAVCRGGVVGGSGYPRPHMDWKETKARAIGRFKNDMRDVSP</sequence>
<dbReference type="GO" id="GO:0005737">
    <property type="term" value="C:cytoplasm"/>
    <property type="evidence" value="ECO:0007669"/>
    <property type="project" value="TreeGrafter"/>
</dbReference>
<evidence type="ECO:0000256" key="2">
    <source>
        <dbReference type="ARBA" id="ARBA00022630"/>
    </source>
</evidence>
<evidence type="ECO:0000256" key="3">
    <source>
        <dbReference type="ARBA" id="ARBA00022827"/>
    </source>
</evidence>
<dbReference type="InterPro" id="IPR005101">
    <property type="entry name" value="Cryptochr/Photolyase_FAD-bd"/>
</dbReference>
<keyword evidence="8" id="KW-1185">Reference proteome</keyword>
<dbReference type="GO" id="GO:0071949">
    <property type="term" value="F:FAD binding"/>
    <property type="evidence" value="ECO:0007669"/>
    <property type="project" value="TreeGrafter"/>
</dbReference>
<dbReference type="GO" id="GO:0032922">
    <property type="term" value="P:circadian regulation of gene expression"/>
    <property type="evidence" value="ECO:0007669"/>
    <property type="project" value="TreeGrafter"/>
</dbReference>
<dbReference type="InterPro" id="IPR002081">
    <property type="entry name" value="Cryptochrome/DNA_photolyase_1"/>
</dbReference>
<dbReference type="Gene3D" id="3.40.50.620">
    <property type="entry name" value="HUPs"/>
    <property type="match status" value="1"/>
</dbReference>
<dbReference type="Pfam" id="PF00875">
    <property type="entry name" value="DNA_photolyase"/>
    <property type="match status" value="1"/>
</dbReference>
<evidence type="ECO:0000313" key="8">
    <source>
        <dbReference type="Proteomes" id="UP000800200"/>
    </source>
</evidence>
<dbReference type="InterPro" id="IPR036155">
    <property type="entry name" value="Crypto/Photolyase_N_sf"/>
</dbReference>
<keyword evidence="3 4" id="KW-0274">FAD</keyword>
<evidence type="ECO:0000256" key="4">
    <source>
        <dbReference type="PIRSR" id="PIRSR602081-1"/>
    </source>
</evidence>
<reference evidence="7" key="1">
    <citation type="journal article" date="2020" name="Stud. Mycol.">
        <title>101 Dothideomycetes genomes: a test case for predicting lifestyles and emergence of pathogens.</title>
        <authorList>
            <person name="Haridas S."/>
            <person name="Albert R."/>
            <person name="Binder M."/>
            <person name="Bloem J."/>
            <person name="Labutti K."/>
            <person name="Salamov A."/>
            <person name="Andreopoulos B."/>
            <person name="Baker S."/>
            <person name="Barry K."/>
            <person name="Bills G."/>
            <person name="Bluhm B."/>
            <person name="Cannon C."/>
            <person name="Castanera R."/>
            <person name="Culley D."/>
            <person name="Daum C."/>
            <person name="Ezra D."/>
            <person name="Gonzalez J."/>
            <person name="Henrissat B."/>
            <person name="Kuo A."/>
            <person name="Liang C."/>
            <person name="Lipzen A."/>
            <person name="Lutzoni F."/>
            <person name="Magnuson J."/>
            <person name="Mondo S."/>
            <person name="Nolan M."/>
            <person name="Ohm R."/>
            <person name="Pangilinan J."/>
            <person name="Park H.-J."/>
            <person name="Ramirez L."/>
            <person name="Alfaro M."/>
            <person name="Sun H."/>
            <person name="Tritt A."/>
            <person name="Yoshinaga Y."/>
            <person name="Zwiers L.-H."/>
            <person name="Turgeon B."/>
            <person name="Goodwin S."/>
            <person name="Spatafora J."/>
            <person name="Crous P."/>
            <person name="Grigoriev I."/>
        </authorList>
    </citation>
    <scope>NUCLEOTIDE SEQUENCE</scope>
    <source>
        <strain evidence="7">CBS 207.26</strain>
    </source>
</reference>
<protein>
    <submittedName>
        <fullName evidence="7">Cryptochrome/photolyase FAD-binding domain-containing protein</fullName>
    </submittedName>
</protein>
<comment type="cofactor">
    <cofactor evidence="4">
        <name>FAD</name>
        <dbReference type="ChEBI" id="CHEBI:57692"/>
    </cofactor>
    <text evidence="4">Binds 1 FAD per subunit.</text>
</comment>
<dbReference type="EMBL" id="ML994713">
    <property type="protein sequence ID" value="KAF2176227.1"/>
    <property type="molecule type" value="Genomic_DNA"/>
</dbReference>
<proteinExistence type="inferred from homology"/>
<dbReference type="Pfam" id="PF03441">
    <property type="entry name" value="FAD_binding_7"/>
    <property type="match status" value="1"/>
</dbReference>
<evidence type="ECO:0000259" key="5">
    <source>
        <dbReference type="Pfam" id="PF00875"/>
    </source>
</evidence>
<dbReference type="GO" id="GO:0003904">
    <property type="term" value="F:deoxyribodipyrimidine photo-lyase activity"/>
    <property type="evidence" value="ECO:0007669"/>
    <property type="project" value="TreeGrafter"/>
</dbReference>
<dbReference type="GO" id="GO:0043153">
    <property type="term" value="P:entrainment of circadian clock by photoperiod"/>
    <property type="evidence" value="ECO:0007669"/>
    <property type="project" value="TreeGrafter"/>
</dbReference>
<evidence type="ECO:0000256" key="1">
    <source>
        <dbReference type="ARBA" id="ARBA00005862"/>
    </source>
</evidence>
<comment type="similarity">
    <text evidence="1">Belongs to the DNA photolyase class-1 family.</text>
</comment>
<dbReference type="PANTHER" id="PTHR11455:SF18">
    <property type="entry name" value="SI:CH1073-390K14.1"/>
    <property type="match status" value="1"/>
</dbReference>
<feature type="binding site" evidence="4">
    <location>
        <begin position="326"/>
        <end position="328"/>
    </location>
    <ligand>
        <name>FAD</name>
        <dbReference type="ChEBI" id="CHEBI:57692"/>
    </ligand>
</feature>
<dbReference type="Proteomes" id="UP000800200">
    <property type="component" value="Unassembled WGS sequence"/>
</dbReference>
<dbReference type="InterPro" id="IPR006050">
    <property type="entry name" value="DNA_photolyase_N"/>
</dbReference>
<dbReference type="AlphaFoldDB" id="A0A6A6D9U7"/>
<keyword evidence="2 4" id="KW-0285">Flavoprotein</keyword>
<dbReference type="OrthoDB" id="435881at2759"/>
<dbReference type="SUPFAM" id="SSF48173">
    <property type="entry name" value="Cryptochrome/photolyase FAD-binding domain"/>
    <property type="match status" value="1"/>
</dbReference>
<dbReference type="PANTHER" id="PTHR11455">
    <property type="entry name" value="CRYPTOCHROME"/>
    <property type="match status" value="1"/>
</dbReference>
<dbReference type="SUPFAM" id="SSF52425">
    <property type="entry name" value="Cryptochrome/photolyase, N-terminal domain"/>
    <property type="match status" value="1"/>
</dbReference>
<dbReference type="GO" id="GO:0005634">
    <property type="term" value="C:nucleus"/>
    <property type="evidence" value="ECO:0007669"/>
    <property type="project" value="TreeGrafter"/>
</dbReference>
<accession>A0A6A6D9U7</accession>
<gene>
    <name evidence="7" type="ORF">K469DRAFT_723346</name>
</gene>
<evidence type="ECO:0000259" key="6">
    <source>
        <dbReference type="Pfam" id="PF03441"/>
    </source>
</evidence>
<organism evidence="7 8">
    <name type="scientific">Zopfia rhizophila CBS 207.26</name>
    <dbReference type="NCBI Taxonomy" id="1314779"/>
    <lineage>
        <taxon>Eukaryota</taxon>
        <taxon>Fungi</taxon>
        <taxon>Dikarya</taxon>
        <taxon>Ascomycota</taxon>
        <taxon>Pezizomycotina</taxon>
        <taxon>Dothideomycetes</taxon>
        <taxon>Dothideomycetes incertae sedis</taxon>
        <taxon>Zopfiaceae</taxon>
        <taxon>Zopfia</taxon>
    </lineage>
</organism>
<feature type="domain" description="Photolyase/cryptochrome alpha/beta" evidence="5">
    <location>
        <begin position="89"/>
        <end position="184"/>
    </location>
</feature>
<feature type="domain" description="Cryptochrome/DNA photolyase FAD-binding" evidence="6">
    <location>
        <begin position="256"/>
        <end position="401"/>
    </location>
</feature>